<evidence type="ECO:0000313" key="13">
    <source>
        <dbReference type="Proteomes" id="UP001314261"/>
    </source>
</evidence>
<feature type="binding site" evidence="9">
    <location>
        <position position="17"/>
    </location>
    <ligand>
        <name>CTP</name>
        <dbReference type="ChEBI" id="CHEBI:37563"/>
        <note>allosteric inhibitor</note>
    </ligand>
</feature>
<feature type="binding site" evidence="9">
    <location>
        <position position="409"/>
    </location>
    <ligand>
        <name>L-glutamine</name>
        <dbReference type="ChEBI" id="CHEBI:58359"/>
    </ligand>
</feature>
<evidence type="ECO:0000256" key="8">
    <source>
        <dbReference type="ARBA" id="ARBA00047781"/>
    </source>
</evidence>
<dbReference type="Pfam" id="PF00117">
    <property type="entry name" value="GATase"/>
    <property type="match status" value="1"/>
</dbReference>
<dbReference type="EC" id="6.3.4.2" evidence="9"/>
<feature type="binding site" evidence="9">
    <location>
        <position position="75"/>
    </location>
    <ligand>
        <name>Mg(2+)</name>
        <dbReference type="ChEBI" id="CHEBI:18420"/>
    </ligand>
</feature>
<comment type="similarity">
    <text evidence="2 9">Belongs to the CTP synthase family.</text>
</comment>
<dbReference type="EMBL" id="CAUZLR010000006">
    <property type="protein sequence ID" value="CAK1243884.1"/>
    <property type="molecule type" value="Genomic_DNA"/>
</dbReference>
<dbReference type="RefSeq" id="WP_010690776.1">
    <property type="nucleotide sequence ID" value="NZ_CAUZLK010000002.1"/>
</dbReference>
<dbReference type="SUPFAM" id="SSF52317">
    <property type="entry name" value="Class I glutamine amidotransferase-like"/>
    <property type="match status" value="1"/>
</dbReference>
<evidence type="ECO:0000259" key="11">
    <source>
        <dbReference type="Pfam" id="PF06418"/>
    </source>
</evidence>
<dbReference type="GO" id="GO:0016829">
    <property type="term" value="F:lyase activity"/>
    <property type="evidence" value="ECO:0007669"/>
    <property type="project" value="UniProtKB-KW"/>
</dbReference>
<dbReference type="PANTHER" id="PTHR11550:SF0">
    <property type="entry name" value="CTP SYNTHASE-RELATED"/>
    <property type="match status" value="1"/>
</dbReference>
<dbReference type="InterPro" id="IPR017926">
    <property type="entry name" value="GATASE"/>
</dbReference>
<dbReference type="InterPro" id="IPR004468">
    <property type="entry name" value="CTP_synthase"/>
</dbReference>
<feature type="binding site" evidence="9">
    <location>
        <begin position="18"/>
        <end position="23"/>
    </location>
    <ligand>
        <name>ATP</name>
        <dbReference type="ChEBI" id="CHEBI:30616"/>
    </ligand>
</feature>
<feature type="active site" evidence="9">
    <location>
        <position position="512"/>
    </location>
</feature>
<keyword evidence="12" id="KW-0456">Lyase</keyword>
<feature type="binding site" evidence="9">
    <location>
        <begin position="192"/>
        <end position="197"/>
    </location>
    <ligand>
        <name>CTP</name>
        <dbReference type="ChEBI" id="CHEBI:37563"/>
        <note>allosteric inhibitor</note>
    </ligand>
</feature>
<dbReference type="NCBIfam" id="TIGR00337">
    <property type="entry name" value="PyrG"/>
    <property type="match status" value="1"/>
</dbReference>
<evidence type="ECO:0000256" key="7">
    <source>
        <dbReference type="ARBA" id="ARBA00022975"/>
    </source>
</evidence>
<dbReference type="CDD" id="cd01746">
    <property type="entry name" value="GATase1_CTP_Synthase"/>
    <property type="match status" value="1"/>
</dbReference>
<comment type="caution">
    <text evidence="12">The sequence shown here is derived from an EMBL/GenBank/DDBJ whole genome shotgun (WGS) entry which is preliminary data.</text>
</comment>
<dbReference type="NCBIfam" id="NF003792">
    <property type="entry name" value="PRK05380.1"/>
    <property type="match status" value="1"/>
</dbReference>
<dbReference type="Gene3D" id="3.40.50.300">
    <property type="entry name" value="P-loop containing nucleotide triphosphate hydrolases"/>
    <property type="match status" value="1"/>
</dbReference>
<feature type="binding site" evidence="9">
    <location>
        <position position="467"/>
    </location>
    <ligand>
        <name>L-glutamine</name>
        <dbReference type="ChEBI" id="CHEBI:58359"/>
    </ligand>
</feature>
<dbReference type="Pfam" id="PF06418">
    <property type="entry name" value="CTP_synth_N"/>
    <property type="match status" value="1"/>
</dbReference>
<dbReference type="Proteomes" id="UP001314261">
    <property type="component" value="Unassembled WGS sequence"/>
</dbReference>
<keyword evidence="4 9" id="KW-0547">Nucleotide-binding</keyword>
<dbReference type="Gene3D" id="3.40.50.880">
    <property type="match status" value="1"/>
</dbReference>
<evidence type="ECO:0000256" key="1">
    <source>
        <dbReference type="ARBA" id="ARBA00005171"/>
    </source>
</evidence>
<feature type="binding site" evidence="9">
    <location>
        <position position="228"/>
    </location>
    <ligand>
        <name>CTP</name>
        <dbReference type="ChEBI" id="CHEBI:37563"/>
        <note>allosteric inhibitor</note>
    </ligand>
</feature>
<evidence type="ECO:0000256" key="5">
    <source>
        <dbReference type="ARBA" id="ARBA00022840"/>
    </source>
</evidence>
<keyword evidence="5 9" id="KW-0067">ATP-binding</keyword>
<keyword evidence="9" id="KW-0460">Magnesium</keyword>
<feature type="binding site" evidence="9">
    <location>
        <position position="145"/>
    </location>
    <ligand>
        <name>Mg(2+)</name>
        <dbReference type="ChEBI" id="CHEBI:18420"/>
    </ligand>
</feature>
<proteinExistence type="inferred from homology"/>
<protein>
    <recommendedName>
        <fullName evidence="9">CTP synthase</fullName>
        <ecNumber evidence="9">6.3.4.2</ecNumber>
    </recommendedName>
    <alternativeName>
        <fullName evidence="9">Cytidine 5'-triphosphate synthase</fullName>
    </alternativeName>
    <alternativeName>
        <fullName evidence="9">Cytidine triphosphate synthetase</fullName>
        <shortName evidence="9">CTP synthetase</shortName>
        <shortName evidence="9">CTPS</shortName>
    </alternativeName>
    <alternativeName>
        <fullName evidence="9">UTP--ammonia ligase</fullName>
    </alternativeName>
</protein>
<keyword evidence="6 9" id="KW-0315">Glutamine amidotransferase</keyword>
<dbReference type="InterPro" id="IPR027417">
    <property type="entry name" value="P-loop_NTPase"/>
</dbReference>
<dbReference type="GeneID" id="89538082"/>
<dbReference type="InterPro" id="IPR029062">
    <property type="entry name" value="Class_I_gatase-like"/>
</dbReference>
<keyword evidence="13" id="KW-1185">Reference proteome</keyword>
<feature type="binding site" evidence="9">
    <location>
        <begin position="152"/>
        <end position="154"/>
    </location>
    <ligand>
        <name>CTP</name>
        <dbReference type="ChEBI" id="CHEBI:37563"/>
        <note>allosteric inhibitor</note>
    </ligand>
</feature>
<dbReference type="PANTHER" id="PTHR11550">
    <property type="entry name" value="CTP SYNTHASE"/>
    <property type="match status" value="1"/>
</dbReference>
<sequence>MAKKQTKYIFVTGGVVSSLGKGIVAASLGRLLKNRGLKLAIQKLDPYINVDPGTMSPYQHGETYVTGDGLETDLDMGHYERFMDINTNMYSNVTTGRIYSEVLAKERRGDYNGATVQVIPHITNAIKDKIVKAGESTDADVVIVEVGGTVGDIESLPFIEALRQMKSDFGNENVFYIHTSLIVYLRAAGEAKTKPTQHSVTQLRGLGIQPDMLVLRTEKPLTDAMKEKLATFTDVKPSAVVESRDVDTLYEIPLNLQAQHMDDVVLEKLQLKAPEADMKEWAEMVERIKHPKKTIKVAVVGKYTDLPDAYISVNESLKHGGYSENTDVHIDHINSETVDADNVEKLLKGYDGIMVPGGFGARGTEGKIQAIKYARENNIPFLGVCLGMQLASVEFARDVLGYKDANSIELNPETTHPVISLMNEQNEVTDLGGTQRLGFYPTCLLEGSKTAAAYGNKEEVDERHRHRYEFNTEYRKQFEDNGMLFSATSPDDKLMEVIEYPKNDFFIAAQYHPEFISRPNRPEGLYHAFIKAAIAQDEKQK</sequence>
<feature type="binding site" evidence="9">
    <location>
        <position position="58"/>
    </location>
    <ligand>
        <name>L-glutamine</name>
        <dbReference type="ChEBI" id="CHEBI:58359"/>
    </ligand>
</feature>
<comment type="catalytic activity">
    <reaction evidence="8 9">
        <text>UTP + L-glutamine + ATP + H2O = CTP + L-glutamate + ADP + phosphate + 2 H(+)</text>
        <dbReference type="Rhea" id="RHEA:26426"/>
        <dbReference type="ChEBI" id="CHEBI:15377"/>
        <dbReference type="ChEBI" id="CHEBI:15378"/>
        <dbReference type="ChEBI" id="CHEBI:29985"/>
        <dbReference type="ChEBI" id="CHEBI:30616"/>
        <dbReference type="ChEBI" id="CHEBI:37563"/>
        <dbReference type="ChEBI" id="CHEBI:43474"/>
        <dbReference type="ChEBI" id="CHEBI:46398"/>
        <dbReference type="ChEBI" id="CHEBI:58359"/>
        <dbReference type="ChEBI" id="CHEBI:456216"/>
        <dbReference type="EC" id="6.3.4.2"/>
    </reaction>
</comment>
<reference evidence="12 13" key="1">
    <citation type="submission" date="2023-10" db="EMBL/GenBank/DDBJ databases">
        <authorList>
            <person name="Botero Cardona J."/>
        </authorList>
    </citation>
    <scope>NUCLEOTIDE SEQUENCE [LARGE SCALE GENOMIC DNA]</scope>
    <source>
        <strain evidence="12 13">R-54839</strain>
    </source>
</reference>
<feature type="binding site" evidence="9">
    <location>
        <position position="358"/>
    </location>
    <ligand>
        <name>L-glutamine</name>
        <dbReference type="ChEBI" id="CHEBI:58359"/>
    </ligand>
</feature>
<feature type="domain" description="CTP synthase N-terminal" evidence="11">
    <location>
        <begin position="7"/>
        <end position="271"/>
    </location>
</feature>
<dbReference type="HAMAP" id="MF_01227">
    <property type="entry name" value="PyrG"/>
    <property type="match status" value="1"/>
</dbReference>
<gene>
    <name evidence="9" type="primary">pyrG</name>
    <name evidence="12" type="ORF">R54839_PPFHFPJH_01023</name>
</gene>
<comment type="catalytic activity">
    <reaction evidence="9">
        <text>UTP + NH4(+) + ATP = CTP + ADP + phosphate + 2 H(+)</text>
        <dbReference type="Rhea" id="RHEA:16597"/>
        <dbReference type="ChEBI" id="CHEBI:15378"/>
        <dbReference type="ChEBI" id="CHEBI:28938"/>
        <dbReference type="ChEBI" id="CHEBI:30616"/>
        <dbReference type="ChEBI" id="CHEBI:37563"/>
        <dbReference type="ChEBI" id="CHEBI:43474"/>
        <dbReference type="ChEBI" id="CHEBI:46398"/>
        <dbReference type="ChEBI" id="CHEBI:456216"/>
    </reaction>
</comment>
<evidence type="ECO:0000256" key="3">
    <source>
        <dbReference type="ARBA" id="ARBA00022598"/>
    </source>
</evidence>
<evidence type="ECO:0000256" key="2">
    <source>
        <dbReference type="ARBA" id="ARBA00007533"/>
    </source>
</evidence>
<keyword evidence="3 9" id="KW-0436">Ligase</keyword>
<comment type="miscellaneous">
    <text evidence="9">CTPSs have evolved a hybrid strategy for distinguishing between UTP and CTP. The overlapping regions of the product feedback inhibitory and substrate sites recognize a common feature in both compounds, the triphosphate moiety. To differentiate isosteric substrate and product pyrimidine rings, an additional pocket far from the expected kinase/ligase catalytic site, specifically recognizes the cytosine and ribose portions of the product inhibitor.</text>
</comment>
<feature type="region of interest" description="Amidoligase domain" evidence="9">
    <location>
        <begin position="1"/>
        <end position="271"/>
    </location>
</feature>
<dbReference type="PROSITE" id="PS51273">
    <property type="entry name" value="GATASE_TYPE_1"/>
    <property type="match status" value="1"/>
</dbReference>
<evidence type="ECO:0000313" key="12">
    <source>
        <dbReference type="EMBL" id="CAK1243884.1"/>
    </source>
</evidence>
<feature type="binding site" evidence="9">
    <location>
        <position position="17"/>
    </location>
    <ligand>
        <name>UTP</name>
        <dbReference type="ChEBI" id="CHEBI:46398"/>
    </ligand>
</feature>
<feature type="binding site" evidence="9">
    <location>
        <begin position="386"/>
        <end position="389"/>
    </location>
    <ligand>
        <name>L-glutamine</name>
        <dbReference type="ChEBI" id="CHEBI:58359"/>
    </ligand>
</feature>
<name>A0ABN9YTH8_9LACO</name>
<organism evidence="12 13">
    <name type="scientific">Fructobacillus fructosus</name>
    <dbReference type="NCBI Taxonomy" id="1631"/>
    <lineage>
        <taxon>Bacteria</taxon>
        <taxon>Bacillati</taxon>
        <taxon>Bacillota</taxon>
        <taxon>Bacilli</taxon>
        <taxon>Lactobacillales</taxon>
        <taxon>Lactobacillaceae</taxon>
        <taxon>Fructobacillus</taxon>
    </lineage>
</organism>
<evidence type="ECO:0000256" key="9">
    <source>
        <dbReference type="HAMAP-Rule" id="MF_01227"/>
    </source>
</evidence>
<feature type="binding site" evidence="9">
    <location>
        <begin position="192"/>
        <end position="197"/>
    </location>
    <ligand>
        <name>UTP</name>
        <dbReference type="ChEBI" id="CHEBI:46398"/>
    </ligand>
</feature>
<feature type="binding site" evidence="9">
    <location>
        <begin position="244"/>
        <end position="246"/>
    </location>
    <ligand>
        <name>ATP</name>
        <dbReference type="ChEBI" id="CHEBI:30616"/>
    </ligand>
</feature>
<comment type="function">
    <text evidence="9">Catalyzes the ATP-dependent amination of UTP to CTP with either L-glutamine or ammonia as the source of nitrogen. Regulates intracellular CTP levels through interactions with the four ribonucleotide triphosphates.</text>
</comment>
<evidence type="ECO:0000256" key="4">
    <source>
        <dbReference type="ARBA" id="ARBA00022741"/>
    </source>
</evidence>
<feature type="domain" description="Glutamine amidotransferase" evidence="10">
    <location>
        <begin position="306"/>
        <end position="531"/>
    </location>
</feature>
<evidence type="ECO:0000259" key="10">
    <source>
        <dbReference type="Pfam" id="PF00117"/>
    </source>
</evidence>
<keyword evidence="7 9" id="KW-0665">Pyrimidine biosynthesis</keyword>
<dbReference type="InterPro" id="IPR033828">
    <property type="entry name" value="GATase1_CTP_Synthase"/>
</dbReference>
<feature type="active site" description="Nucleophile; for glutamine hydrolysis" evidence="9">
    <location>
        <position position="385"/>
    </location>
</feature>
<accession>A0ABN9YTH8</accession>
<dbReference type="SUPFAM" id="SSF52540">
    <property type="entry name" value="P-loop containing nucleoside triphosphate hydrolases"/>
    <property type="match status" value="1"/>
</dbReference>
<dbReference type="GO" id="GO:0003883">
    <property type="term" value="F:CTP synthase activity"/>
    <property type="evidence" value="ECO:0007669"/>
    <property type="project" value="UniProtKB-EC"/>
</dbReference>
<feature type="binding site" evidence="9">
    <location>
        <position position="228"/>
    </location>
    <ligand>
        <name>UTP</name>
        <dbReference type="ChEBI" id="CHEBI:46398"/>
    </ligand>
</feature>
<dbReference type="CDD" id="cd03113">
    <property type="entry name" value="CTPS_N"/>
    <property type="match status" value="1"/>
</dbReference>
<comment type="catalytic activity">
    <reaction evidence="9">
        <text>L-glutamine + H2O = L-glutamate + NH4(+)</text>
        <dbReference type="Rhea" id="RHEA:15889"/>
        <dbReference type="ChEBI" id="CHEBI:15377"/>
        <dbReference type="ChEBI" id="CHEBI:28938"/>
        <dbReference type="ChEBI" id="CHEBI:29985"/>
        <dbReference type="ChEBI" id="CHEBI:58359"/>
    </reaction>
</comment>
<comment type="activity regulation">
    <text evidence="9">Allosterically activated by GTP, when glutamine is the substrate; GTP has no effect on the reaction when ammonia is the substrate. The allosteric effector GTP functions by stabilizing the protein conformation that binds the tetrahedral intermediate(s) formed during glutamine hydrolysis. Inhibited by the product CTP, via allosteric rather than competitive inhibition.</text>
</comment>
<feature type="active site" evidence="9">
    <location>
        <position position="514"/>
    </location>
</feature>
<comment type="pathway">
    <text evidence="1 9">Pyrimidine metabolism; CTP biosynthesis via de novo pathway; CTP from UDP: step 2/2.</text>
</comment>
<dbReference type="InterPro" id="IPR017456">
    <property type="entry name" value="CTP_synthase_N"/>
</dbReference>
<evidence type="ECO:0000256" key="6">
    <source>
        <dbReference type="ARBA" id="ARBA00022962"/>
    </source>
</evidence>
<keyword evidence="9" id="KW-0479">Metal-binding</keyword>
<comment type="subunit">
    <text evidence="9">Homotetramer.</text>
</comment>
<feature type="binding site" evidence="9">
    <location>
        <position position="75"/>
    </location>
    <ligand>
        <name>ATP</name>
        <dbReference type="ChEBI" id="CHEBI:30616"/>
    </ligand>
</feature>